<evidence type="ECO:0000256" key="2">
    <source>
        <dbReference type="ARBA" id="ARBA00005811"/>
    </source>
</evidence>
<keyword evidence="7" id="KW-0813">Transport</keyword>
<name>A0ABX6V568_9GAMM</name>
<evidence type="ECO:0000313" key="9">
    <source>
        <dbReference type="Proteomes" id="UP000316416"/>
    </source>
</evidence>
<dbReference type="Proteomes" id="UP000316416">
    <property type="component" value="Chromosome"/>
</dbReference>
<protein>
    <submittedName>
        <fullName evidence="8">Biopolymer transporter ExbD</fullName>
    </submittedName>
</protein>
<keyword evidence="6" id="KW-0472">Membrane</keyword>
<proteinExistence type="inferred from homology"/>
<dbReference type="EMBL" id="CP045503">
    <property type="protein sequence ID" value="QPG57475.1"/>
    <property type="molecule type" value="Genomic_DNA"/>
</dbReference>
<keyword evidence="4 7" id="KW-0812">Transmembrane</keyword>
<sequence length="131" mass="14942">MKINSSVSHRPAIEPMLSLINVVFLLLIFFLVVGHISADDHGDLQLLETRHQDVEIDIPSDDWLYVTLSGQCIYHEKTVTLAQFKDHFKPAQAIYIAVDASLTMDKLNDVITRLKQNKITKLSLITRLEEK</sequence>
<keyword evidence="5" id="KW-1133">Transmembrane helix</keyword>
<dbReference type="Pfam" id="PF02472">
    <property type="entry name" value="ExbD"/>
    <property type="match status" value="1"/>
</dbReference>
<evidence type="ECO:0000256" key="5">
    <source>
        <dbReference type="ARBA" id="ARBA00022989"/>
    </source>
</evidence>
<evidence type="ECO:0000256" key="3">
    <source>
        <dbReference type="ARBA" id="ARBA00022475"/>
    </source>
</evidence>
<accession>A0ABX6V568</accession>
<gene>
    <name evidence="8" type="ORF">FM038_008490</name>
</gene>
<keyword evidence="7" id="KW-0653">Protein transport</keyword>
<keyword evidence="9" id="KW-1185">Reference proteome</keyword>
<reference evidence="8" key="1">
    <citation type="submission" date="2021-07" db="EMBL/GenBank/DDBJ databases">
        <title>Shewanella sp. YLB-07 whole genome sequence.</title>
        <authorList>
            <person name="Yu L."/>
        </authorList>
    </citation>
    <scope>NUCLEOTIDE SEQUENCE</scope>
    <source>
        <strain evidence="8">YLB-08</strain>
    </source>
</reference>
<evidence type="ECO:0000256" key="6">
    <source>
        <dbReference type="ARBA" id="ARBA00023136"/>
    </source>
</evidence>
<keyword evidence="3" id="KW-1003">Cell membrane</keyword>
<evidence type="ECO:0000256" key="7">
    <source>
        <dbReference type="RuleBase" id="RU003879"/>
    </source>
</evidence>
<dbReference type="RefSeq" id="WP_142872837.1">
    <property type="nucleotide sequence ID" value="NZ_CP045503.2"/>
</dbReference>
<organism evidence="8 9">
    <name type="scientific">Shewanella eurypsychrophilus</name>
    <dbReference type="NCBI Taxonomy" id="2593656"/>
    <lineage>
        <taxon>Bacteria</taxon>
        <taxon>Pseudomonadati</taxon>
        <taxon>Pseudomonadota</taxon>
        <taxon>Gammaproteobacteria</taxon>
        <taxon>Alteromonadales</taxon>
        <taxon>Shewanellaceae</taxon>
        <taxon>Shewanella</taxon>
    </lineage>
</organism>
<evidence type="ECO:0000256" key="1">
    <source>
        <dbReference type="ARBA" id="ARBA00004162"/>
    </source>
</evidence>
<comment type="similarity">
    <text evidence="2 7">Belongs to the ExbD/TolR family.</text>
</comment>
<comment type="subcellular location">
    <subcellularLocation>
        <location evidence="1">Cell membrane</location>
        <topology evidence="1">Single-pass membrane protein</topology>
    </subcellularLocation>
    <subcellularLocation>
        <location evidence="7">Cell membrane</location>
        <topology evidence="7">Single-pass type II membrane protein</topology>
    </subcellularLocation>
</comment>
<evidence type="ECO:0000313" key="8">
    <source>
        <dbReference type="EMBL" id="QPG57475.1"/>
    </source>
</evidence>
<dbReference type="InterPro" id="IPR003400">
    <property type="entry name" value="ExbD"/>
</dbReference>
<evidence type="ECO:0000256" key="4">
    <source>
        <dbReference type="ARBA" id="ARBA00022692"/>
    </source>
</evidence>